<sequence length="107" mass="12062">MILQTEFETSAQLYRAYMPFIRYGGLFFMTTSEHQLGERLTARFRLPESAHWHEFEGQVVWINPLGSQGGRPPGVGLAFLQQDNPFKPAIETLLAGELGSDQLTSTM</sequence>
<dbReference type="Proteomes" id="UP000184268">
    <property type="component" value="Unassembled WGS sequence"/>
</dbReference>
<proteinExistence type="predicted"/>
<dbReference type="Gene3D" id="2.40.10.220">
    <property type="entry name" value="predicted glycosyltransferase like domains"/>
    <property type="match status" value="1"/>
</dbReference>
<dbReference type="AlphaFoldDB" id="A0A1M5NI31"/>
<evidence type="ECO:0000259" key="1">
    <source>
        <dbReference type="Pfam" id="PF07238"/>
    </source>
</evidence>
<accession>A0A1M5NI31</accession>
<dbReference type="EMBL" id="FQXG01000001">
    <property type="protein sequence ID" value="SHG89115.1"/>
    <property type="molecule type" value="Genomic_DNA"/>
</dbReference>
<keyword evidence="3" id="KW-1185">Reference proteome</keyword>
<protein>
    <submittedName>
        <fullName evidence="2">Type IV pilus assembly protein PilZ</fullName>
    </submittedName>
</protein>
<dbReference type="Pfam" id="PF07238">
    <property type="entry name" value="PilZ"/>
    <property type="match status" value="1"/>
</dbReference>
<dbReference type="GO" id="GO:0035438">
    <property type="term" value="F:cyclic-di-GMP binding"/>
    <property type="evidence" value="ECO:0007669"/>
    <property type="project" value="InterPro"/>
</dbReference>
<evidence type="ECO:0000313" key="3">
    <source>
        <dbReference type="Proteomes" id="UP000184268"/>
    </source>
</evidence>
<reference evidence="3" key="1">
    <citation type="submission" date="2016-11" db="EMBL/GenBank/DDBJ databases">
        <authorList>
            <person name="Varghese N."/>
            <person name="Submissions S."/>
        </authorList>
    </citation>
    <scope>NUCLEOTIDE SEQUENCE [LARGE SCALE GENOMIC DNA]</scope>
    <source>
        <strain evidence="3">DSM 16917</strain>
    </source>
</reference>
<organism evidence="2 3">
    <name type="scientific">Ferrimonas marina</name>
    <dbReference type="NCBI Taxonomy" id="299255"/>
    <lineage>
        <taxon>Bacteria</taxon>
        <taxon>Pseudomonadati</taxon>
        <taxon>Pseudomonadota</taxon>
        <taxon>Gammaproteobacteria</taxon>
        <taxon>Alteromonadales</taxon>
        <taxon>Ferrimonadaceae</taxon>
        <taxon>Ferrimonas</taxon>
    </lineage>
</organism>
<feature type="domain" description="PilZ" evidence="1">
    <location>
        <begin position="6"/>
        <end position="94"/>
    </location>
</feature>
<name>A0A1M5NI31_9GAMM</name>
<gene>
    <name evidence="2" type="ORF">SAMN02745129_1062</name>
</gene>
<evidence type="ECO:0000313" key="2">
    <source>
        <dbReference type="EMBL" id="SHG89115.1"/>
    </source>
</evidence>
<dbReference type="STRING" id="299255.SAMN02745129_1062"/>
<dbReference type="InterPro" id="IPR009875">
    <property type="entry name" value="PilZ_domain"/>
</dbReference>